<evidence type="ECO:0000259" key="15">
    <source>
        <dbReference type="PROSITE" id="PS50885"/>
    </source>
</evidence>
<dbReference type="Pfam" id="PF02203">
    <property type="entry name" value="TarH"/>
    <property type="match status" value="1"/>
</dbReference>
<dbReference type="PROSITE" id="PS50111">
    <property type="entry name" value="CHEMOTAXIS_TRANSDUC_2"/>
    <property type="match status" value="1"/>
</dbReference>
<dbReference type="InterPro" id="IPR004090">
    <property type="entry name" value="Chemotax_Me-accpt_rcpt"/>
</dbReference>
<dbReference type="GO" id="GO:0004888">
    <property type="term" value="F:transmembrane signaling receptor activity"/>
    <property type="evidence" value="ECO:0007669"/>
    <property type="project" value="InterPro"/>
</dbReference>
<keyword evidence="5" id="KW-0997">Cell inner membrane</keyword>
<keyword evidence="7 12" id="KW-1133">Transmembrane helix</keyword>
<evidence type="ECO:0000259" key="14">
    <source>
        <dbReference type="PROSITE" id="PS50192"/>
    </source>
</evidence>
<evidence type="ECO:0000259" key="13">
    <source>
        <dbReference type="PROSITE" id="PS50111"/>
    </source>
</evidence>
<accession>A0A5B2VQA3</accession>
<feature type="domain" description="Methyl-accepting transducer" evidence="13">
    <location>
        <begin position="303"/>
        <end position="546"/>
    </location>
</feature>
<dbReference type="SMART" id="SM00304">
    <property type="entry name" value="HAMP"/>
    <property type="match status" value="1"/>
</dbReference>
<dbReference type="Pfam" id="PF00015">
    <property type="entry name" value="MCPsignal"/>
    <property type="match status" value="1"/>
</dbReference>
<dbReference type="InterPro" id="IPR004089">
    <property type="entry name" value="MCPsignal_dom"/>
</dbReference>
<dbReference type="SMART" id="SM00283">
    <property type="entry name" value="MA"/>
    <property type="match status" value="1"/>
</dbReference>
<dbReference type="GO" id="GO:0006935">
    <property type="term" value="P:chemotaxis"/>
    <property type="evidence" value="ECO:0007669"/>
    <property type="project" value="UniProtKB-KW"/>
</dbReference>
<keyword evidence="9 11" id="KW-0807">Transducer</keyword>
<evidence type="ECO:0000313" key="16">
    <source>
        <dbReference type="EMBL" id="KAA2241225.1"/>
    </source>
</evidence>
<reference evidence="16 17" key="2">
    <citation type="submission" date="2019-09" db="EMBL/GenBank/DDBJ databases">
        <authorList>
            <person name="Jin C."/>
        </authorList>
    </citation>
    <scope>NUCLEOTIDE SEQUENCE [LARGE SCALE GENOMIC DNA]</scope>
    <source>
        <strain evidence="16 17">BN140002</strain>
    </source>
</reference>
<protein>
    <submittedName>
        <fullName evidence="16">HAMP domain-containing protein</fullName>
    </submittedName>
</protein>
<evidence type="ECO:0000256" key="3">
    <source>
        <dbReference type="ARBA" id="ARBA00022481"/>
    </source>
</evidence>
<reference evidence="16 17" key="1">
    <citation type="submission" date="2019-09" db="EMBL/GenBank/DDBJ databases">
        <title>Salinarimonas rosea gen. nov., sp. nov., a new member of the a-2 subgroup of the Proteobacteria.</title>
        <authorList>
            <person name="Liu J."/>
        </authorList>
    </citation>
    <scope>NUCLEOTIDE SEQUENCE [LARGE SCALE GENOMIC DNA]</scope>
    <source>
        <strain evidence="16 17">BN140002</strain>
    </source>
</reference>
<name>A0A5B2VQA3_9HYPH</name>
<dbReference type="SUPFAM" id="SSF58104">
    <property type="entry name" value="Methyl-accepting chemotaxis protein (MCP) signaling domain"/>
    <property type="match status" value="1"/>
</dbReference>
<keyword evidence="3" id="KW-0488">Methylation</keyword>
<gene>
    <name evidence="16" type="ORF">F0L46_04310</name>
</gene>
<organism evidence="16 17">
    <name type="scientific">Salinarimonas soli</name>
    <dbReference type="NCBI Taxonomy" id="1638099"/>
    <lineage>
        <taxon>Bacteria</taxon>
        <taxon>Pseudomonadati</taxon>
        <taxon>Pseudomonadota</taxon>
        <taxon>Alphaproteobacteria</taxon>
        <taxon>Hyphomicrobiales</taxon>
        <taxon>Salinarimonadaceae</taxon>
        <taxon>Salinarimonas</taxon>
    </lineage>
</organism>
<dbReference type="InterPro" id="IPR003122">
    <property type="entry name" value="Tar_rcpt_lig-bd"/>
</dbReference>
<keyword evidence="8 12" id="KW-0472">Membrane</keyword>
<keyword evidence="4" id="KW-0145">Chemotaxis</keyword>
<evidence type="ECO:0000256" key="6">
    <source>
        <dbReference type="ARBA" id="ARBA00022692"/>
    </source>
</evidence>
<dbReference type="Gene3D" id="6.10.340.10">
    <property type="match status" value="1"/>
</dbReference>
<evidence type="ECO:0000256" key="1">
    <source>
        <dbReference type="ARBA" id="ARBA00004429"/>
    </source>
</evidence>
<dbReference type="InterPro" id="IPR003660">
    <property type="entry name" value="HAMP_dom"/>
</dbReference>
<dbReference type="OrthoDB" id="3378718at2"/>
<feature type="domain" description="T-SNARE coiled-coil homology" evidence="14">
    <location>
        <begin position="462"/>
        <end position="524"/>
    </location>
</feature>
<keyword evidence="6 12" id="KW-0812">Transmembrane</keyword>
<dbReference type="CDD" id="cd06225">
    <property type="entry name" value="HAMP"/>
    <property type="match status" value="1"/>
</dbReference>
<dbReference type="Pfam" id="PF00672">
    <property type="entry name" value="HAMP"/>
    <property type="match status" value="1"/>
</dbReference>
<dbReference type="Gene3D" id="1.10.287.950">
    <property type="entry name" value="Methyl-accepting chemotaxis protein"/>
    <property type="match status" value="1"/>
</dbReference>
<dbReference type="PROSITE" id="PS50192">
    <property type="entry name" value="T_SNARE"/>
    <property type="match status" value="1"/>
</dbReference>
<dbReference type="EMBL" id="VUOA01000008">
    <property type="protein sequence ID" value="KAA2241225.1"/>
    <property type="molecule type" value="Genomic_DNA"/>
</dbReference>
<evidence type="ECO:0000256" key="7">
    <source>
        <dbReference type="ARBA" id="ARBA00022989"/>
    </source>
</evidence>
<dbReference type="PANTHER" id="PTHR32089">
    <property type="entry name" value="METHYL-ACCEPTING CHEMOTAXIS PROTEIN MCPB"/>
    <property type="match status" value="1"/>
</dbReference>
<dbReference type="PANTHER" id="PTHR32089:SF112">
    <property type="entry name" value="LYSOZYME-LIKE PROTEIN-RELATED"/>
    <property type="match status" value="1"/>
</dbReference>
<evidence type="ECO:0000256" key="10">
    <source>
        <dbReference type="ARBA" id="ARBA00029447"/>
    </source>
</evidence>
<keyword evidence="2" id="KW-1003">Cell membrane</keyword>
<dbReference type="GO" id="GO:0007165">
    <property type="term" value="P:signal transduction"/>
    <property type="evidence" value="ECO:0007669"/>
    <property type="project" value="UniProtKB-KW"/>
</dbReference>
<comment type="subcellular location">
    <subcellularLocation>
        <location evidence="1">Cell inner membrane</location>
        <topology evidence="1">Multi-pass membrane protein</topology>
    </subcellularLocation>
</comment>
<dbReference type="InterPro" id="IPR000727">
    <property type="entry name" value="T_SNARE_dom"/>
</dbReference>
<dbReference type="PROSITE" id="PS50885">
    <property type="entry name" value="HAMP"/>
    <property type="match status" value="1"/>
</dbReference>
<evidence type="ECO:0000313" key="17">
    <source>
        <dbReference type="Proteomes" id="UP000323142"/>
    </source>
</evidence>
<evidence type="ECO:0000256" key="2">
    <source>
        <dbReference type="ARBA" id="ARBA00022475"/>
    </source>
</evidence>
<keyword evidence="17" id="KW-1185">Reference proteome</keyword>
<feature type="transmembrane region" description="Helical" evidence="12">
    <location>
        <begin position="195"/>
        <end position="216"/>
    </location>
</feature>
<proteinExistence type="inferred from homology"/>
<comment type="caution">
    <text evidence="16">The sequence shown here is derived from an EMBL/GenBank/DDBJ whole genome shotgun (WGS) entry which is preliminary data.</text>
</comment>
<dbReference type="AlphaFoldDB" id="A0A5B2VQA3"/>
<evidence type="ECO:0000256" key="8">
    <source>
        <dbReference type="ARBA" id="ARBA00023136"/>
    </source>
</evidence>
<comment type="similarity">
    <text evidence="10">Belongs to the methyl-accepting chemotaxis (MCP) protein family.</text>
</comment>
<evidence type="ECO:0000256" key="4">
    <source>
        <dbReference type="ARBA" id="ARBA00022500"/>
    </source>
</evidence>
<evidence type="ECO:0000256" key="5">
    <source>
        <dbReference type="ARBA" id="ARBA00022519"/>
    </source>
</evidence>
<feature type="domain" description="HAMP" evidence="15">
    <location>
        <begin position="217"/>
        <end position="270"/>
    </location>
</feature>
<dbReference type="PRINTS" id="PR00260">
    <property type="entry name" value="CHEMTRNSDUCR"/>
</dbReference>
<evidence type="ECO:0000256" key="9">
    <source>
        <dbReference type="ARBA" id="ARBA00023224"/>
    </source>
</evidence>
<dbReference type="Proteomes" id="UP000323142">
    <property type="component" value="Unassembled WGS sequence"/>
</dbReference>
<dbReference type="GO" id="GO:0005886">
    <property type="term" value="C:plasma membrane"/>
    <property type="evidence" value="ECO:0007669"/>
    <property type="project" value="UniProtKB-SubCell"/>
</dbReference>
<sequence length="566" mass="58757">MPTMRLMPAFAASIKARLLLALAGLSVLLVVCSGAGWFAASSSNASLEAVYESRVVPLRELKIVADLYAVSIVDASHKVRNGNVSSAQGLNAIETARTGIAEGWKRYLAGVTDPAERKQAEATAALMQTADATIAKLAEALKRGERPRLATLINEELYETIDPVSEGVGKLVDLQLDQSRAEYARSQATAATAKAVMSAGVVLGGLAIVFALYTVIAQVIRPLNALTGLTSRLAQGDLSVEVAGAERRDEIGTLARALQVFKDNALDARQRAAAEEAERGGRERRAAMIDSAAKAFEHKANALTQALAAAAGRLEGTARSMADTADRATHQAVAVAGAAQQTSANVQTVAAATEEFSITMREIGRNVDGSARIAVKAVEDVNRTDATVQAMAASAARIGEIVTLIQAIAAQTNLLALNATIEAARAGEAGRGFAVVASEVKTLAGQTSKATEEISAQIAEIQSVTSNAVAAIQNIGRTVGEIDDLARAVASSIEQQQSATADIARNVQQAASGTEEVTVSIIDVRDGAGETGKAAQQVLTAAGDLSRHSADLSQEVEAFLRSVRAA</sequence>
<evidence type="ECO:0000256" key="12">
    <source>
        <dbReference type="SAM" id="Phobius"/>
    </source>
</evidence>
<evidence type="ECO:0000256" key="11">
    <source>
        <dbReference type="PROSITE-ProRule" id="PRU00284"/>
    </source>
</evidence>